<dbReference type="PANTHER" id="PTHR24238:SF47">
    <property type="entry name" value="ECDYSTEROIDS_DOPAMINE RECEPTOR-RELATED"/>
    <property type="match status" value="1"/>
</dbReference>
<dbReference type="Pfam" id="PF00001">
    <property type="entry name" value="7tm_1"/>
    <property type="match status" value="1"/>
</dbReference>
<dbReference type="SUPFAM" id="SSF81321">
    <property type="entry name" value="Family A G protein-coupled receptor-like"/>
    <property type="match status" value="1"/>
</dbReference>
<feature type="compositionally biased region" description="Low complexity" evidence="9">
    <location>
        <begin position="271"/>
        <end position="283"/>
    </location>
</feature>
<comment type="caution">
    <text evidence="12">The sequence shown here is derived from an EMBL/GenBank/DDBJ whole genome shotgun (WGS) entry which is preliminary data.</text>
</comment>
<feature type="transmembrane region" description="Helical" evidence="10">
    <location>
        <begin position="145"/>
        <end position="165"/>
    </location>
</feature>
<evidence type="ECO:0000256" key="8">
    <source>
        <dbReference type="RuleBase" id="RU000688"/>
    </source>
</evidence>
<evidence type="ECO:0000256" key="2">
    <source>
        <dbReference type="ARBA" id="ARBA00022692"/>
    </source>
</evidence>
<evidence type="ECO:0000256" key="5">
    <source>
        <dbReference type="ARBA" id="ARBA00023136"/>
    </source>
</evidence>
<dbReference type="PROSITE" id="PS50262">
    <property type="entry name" value="G_PROTEIN_RECEP_F1_2"/>
    <property type="match status" value="1"/>
</dbReference>
<keyword evidence="6 8" id="KW-0675">Receptor</keyword>
<evidence type="ECO:0000256" key="4">
    <source>
        <dbReference type="ARBA" id="ARBA00023040"/>
    </source>
</evidence>
<protein>
    <recommendedName>
        <fullName evidence="11">G-protein coupled receptors family 1 profile domain-containing protein</fullName>
    </recommendedName>
</protein>
<dbReference type="PANTHER" id="PTHR24238">
    <property type="entry name" value="G-PROTEIN COUPLED RECEPTOR"/>
    <property type="match status" value="1"/>
</dbReference>
<evidence type="ECO:0000256" key="7">
    <source>
        <dbReference type="ARBA" id="ARBA00023224"/>
    </source>
</evidence>
<evidence type="ECO:0000256" key="6">
    <source>
        <dbReference type="ARBA" id="ARBA00023170"/>
    </source>
</evidence>
<gene>
    <name evidence="12" type="ORF">KUTeg_000504</name>
</gene>
<accession>A0ABQ9G226</accession>
<dbReference type="InterPro" id="IPR000276">
    <property type="entry name" value="GPCR_Rhodpsn"/>
</dbReference>
<dbReference type="CDD" id="cd00637">
    <property type="entry name" value="7tm_classA_rhodopsin-like"/>
    <property type="match status" value="1"/>
</dbReference>
<evidence type="ECO:0000256" key="10">
    <source>
        <dbReference type="SAM" id="Phobius"/>
    </source>
</evidence>
<feature type="transmembrane region" description="Helical" evidence="10">
    <location>
        <begin position="206"/>
        <end position="234"/>
    </location>
</feature>
<keyword evidence="5 10" id="KW-0472">Membrane</keyword>
<dbReference type="Proteomes" id="UP001217089">
    <property type="component" value="Unassembled WGS sequence"/>
</dbReference>
<dbReference type="EMBL" id="JARBDR010000018">
    <property type="protein sequence ID" value="KAJ8322033.1"/>
    <property type="molecule type" value="Genomic_DNA"/>
</dbReference>
<proteinExistence type="inferred from homology"/>
<keyword evidence="13" id="KW-1185">Reference proteome</keyword>
<reference evidence="12 13" key="1">
    <citation type="submission" date="2022-12" db="EMBL/GenBank/DDBJ databases">
        <title>Chromosome-level genome of Tegillarca granosa.</title>
        <authorList>
            <person name="Kim J."/>
        </authorList>
    </citation>
    <scope>NUCLEOTIDE SEQUENCE [LARGE SCALE GENOMIC DNA]</scope>
    <source>
        <strain evidence="12">Teg-2019</strain>
        <tissue evidence="12">Adductor muscle</tissue>
    </source>
</reference>
<keyword evidence="2 8" id="KW-0812">Transmembrane</keyword>
<feature type="transmembrane region" description="Helical" evidence="10">
    <location>
        <begin position="30"/>
        <end position="53"/>
    </location>
</feature>
<evidence type="ECO:0000259" key="11">
    <source>
        <dbReference type="PROSITE" id="PS50262"/>
    </source>
</evidence>
<evidence type="ECO:0000256" key="9">
    <source>
        <dbReference type="SAM" id="MobiDB-lite"/>
    </source>
</evidence>
<sequence>MDNTTTAVLFNDKGDVYLEWLNDKFAATKLGGIIFIGIMMVIGIIGNLHVLYIYALKFKRSTHRIYILCLAMVDTVTCCIGMPFVIVDLQNPLLFRAIAVCKILRFLNYFMCSTSAILLVVIAVDRYKNICHPFEVQMTERRAKIACGISILIGLILSWPAPILYGASTVGTKMISSYLHIEVKANITGTQCFTVDKFFGTPYQTIFNIVLIGIILILTTVLGVLYSLICRAVIQQAQNFQKMTKSINNGLKTTAGQIYKNEFPKISPEHTSSSADSRSTLSDGFVRHPEKKNRNLW</sequence>
<dbReference type="Gene3D" id="1.20.1070.10">
    <property type="entry name" value="Rhodopsin 7-helix transmembrane proteins"/>
    <property type="match status" value="1"/>
</dbReference>
<keyword evidence="7 8" id="KW-0807">Transducer</keyword>
<evidence type="ECO:0000256" key="1">
    <source>
        <dbReference type="ARBA" id="ARBA00004141"/>
    </source>
</evidence>
<keyword evidence="4 8" id="KW-0297">G-protein coupled receptor</keyword>
<evidence type="ECO:0000313" key="13">
    <source>
        <dbReference type="Proteomes" id="UP001217089"/>
    </source>
</evidence>
<comment type="subcellular location">
    <subcellularLocation>
        <location evidence="1">Membrane</location>
        <topology evidence="1">Multi-pass membrane protein</topology>
    </subcellularLocation>
</comment>
<evidence type="ECO:0000313" key="12">
    <source>
        <dbReference type="EMBL" id="KAJ8322033.1"/>
    </source>
</evidence>
<dbReference type="PRINTS" id="PR00237">
    <property type="entry name" value="GPCRRHODOPSN"/>
</dbReference>
<evidence type="ECO:0000256" key="3">
    <source>
        <dbReference type="ARBA" id="ARBA00022989"/>
    </source>
</evidence>
<name>A0ABQ9G226_TEGGR</name>
<dbReference type="InterPro" id="IPR017452">
    <property type="entry name" value="GPCR_Rhodpsn_7TM"/>
</dbReference>
<feature type="transmembrane region" description="Helical" evidence="10">
    <location>
        <begin position="65"/>
        <end position="86"/>
    </location>
</feature>
<dbReference type="PROSITE" id="PS00237">
    <property type="entry name" value="G_PROTEIN_RECEP_F1_1"/>
    <property type="match status" value="1"/>
</dbReference>
<organism evidence="12 13">
    <name type="scientific">Tegillarca granosa</name>
    <name type="common">Malaysian cockle</name>
    <name type="synonym">Anadara granosa</name>
    <dbReference type="NCBI Taxonomy" id="220873"/>
    <lineage>
        <taxon>Eukaryota</taxon>
        <taxon>Metazoa</taxon>
        <taxon>Spiralia</taxon>
        <taxon>Lophotrochozoa</taxon>
        <taxon>Mollusca</taxon>
        <taxon>Bivalvia</taxon>
        <taxon>Autobranchia</taxon>
        <taxon>Pteriomorphia</taxon>
        <taxon>Arcoida</taxon>
        <taxon>Arcoidea</taxon>
        <taxon>Arcidae</taxon>
        <taxon>Tegillarca</taxon>
    </lineage>
</organism>
<feature type="region of interest" description="Disordered" evidence="9">
    <location>
        <begin position="265"/>
        <end position="285"/>
    </location>
</feature>
<feature type="domain" description="G-protein coupled receptors family 1 profile" evidence="11">
    <location>
        <begin position="46"/>
        <end position="297"/>
    </location>
</feature>
<comment type="similarity">
    <text evidence="8">Belongs to the G-protein coupled receptor 1 family.</text>
</comment>
<feature type="transmembrane region" description="Helical" evidence="10">
    <location>
        <begin position="106"/>
        <end position="124"/>
    </location>
</feature>
<keyword evidence="3 10" id="KW-1133">Transmembrane helix</keyword>